<organism evidence="4 5">
    <name type="scientific">Desulfuromonas soudanensis</name>
    <dbReference type="NCBI Taxonomy" id="1603606"/>
    <lineage>
        <taxon>Bacteria</taxon>
        <taxon>Pseudomonadati</taxon>
        <taxon>Thermodesulfobacteriota</taxon>
        <taxon>Desulfuromonadia</taxon>
        <taxon>Desulfuromonadales</taxon>
        <taxon>Desulfuromonadaceae</taxon>
        <taxon>Desulfuromonas</taxon>
    </lineage>
</organism>
<evidence type="ECO:0000256" key="2">
    <source>
        <dbReference type="SAM" id="MobiDB-lite"/>
    </source>
</evidence>
<evidence type="ECO:0000313" key="5">
    <source>
        <dbReference type="Proteomes" id="UP000057158"/>
    </source>
</evidence>
<dbReference type="SMART" id="SM01043">
    <property type="entry name" value="BTAD"/>
    <property type="match status" value="1"/>
</dbReference>
<dbReference type="GO" id="GO:0006355">
    <property type="term" value="P:regulation of DNA-templated transcription"/>
    <property type="evidence" value="ECO:0007669"/>
    <property type="project" value="InterPro"/>
</dbReference>
<dbReference type="GO" id="GO:0003677">
    <property type="term" value="F:DNA binding"/>
    <property type="evidence" value="ECO:0007669"/>
    <property type="project" value="InterPro"/>
</dbReference>
<dbReference type="InterPro" id="IPR056884">
    <property type="entry name" value="NPHP3-like_N"/>
</dbReference>
<dbReference type="Pfam" id="PF25873">
    <property type="entry name" value="WHD_MalT"/>
    <property type="match status" value="1"/>
</dbReference>
<dbReference type="InterPro" id="IPR059106">
    <property type="entry name" value="WHD_MalT"/>
</dbReference>
<dbReference type="Gene3D" id="1.25.40.10">
    <property type="entry name" value="Tetratricopeptide repeat domain"/>
    <property type="match status" value="1"/>
</dbReference>
<name>A0A0M4D1Y1_9BACT</name>
<dbReference type="SUPFAM" id="SSF46894">
    <property type="entry name" value="C-terminal effector domain of the bipartite response regulators"/>
    <property type="match status" value="1"/>
</dbReference>
<evidence type="ECO:0000259" key="3">
    <source>
        <dbReference type="SMART" id="SM01043"/>
    </source>
</evidence>
<dbReference type="Gene3D" id="1.10.10.10">
    <property type="entry name" value="Winged helix-like DNA-binding domain superfamily/Winged helix DNA-binding domain"/>
    <property type="match status" value="1"/>
</dbReference>
<dbReference type="KEGG" id="des:DSOUD_1435"/>
<protein>
    <submittedName>
        <fullName evidence="4">Putative transcriptional activator domain protein</fullName>
    </submittedName>
</protein>
<dbReference type="AlphaFoldDB" id="A0A0M4D1Y1"/>
<dbReference type="InterPro" id="IPR005158">
    <property type="entry name" value="BTAD"/>
</dbReference>
<dbReference type="STRING" id="1603606.DSOUD_1435"/>
<dbReference type="RefSeq" id="WP_053550347.1">
    <property type="nucleotide sequence ID" value="NZ_CP010802.1"/>
</dbReference>
<proteinExistence type="predicted"/>
<feature type="region of interest" description="Disordered" evidence="2">
    <location>
        <begin position="1"/>
        <end position="22"/>
    </location>
</feature>
<dbReference type="InterPro" id="IPR011990">
    <property type="entry name" value="TPR-like_helical_dom_sf"/>
</dbReference>
<keyword evidence="1" id="KW-0677">Repeat</keyword>
<dbReference type="InterPro" id="IPR051677">
    <property type="entry name" value="AfsR-DnrI-RedD_regulator"/>
</dbReference>
<dbReference type="PATRIC" id="fig|1603606.3.peg.1566"/>
<reference evidence="4 5" key="1">
    <citation type="submission" date="2015-07" db="EMBL/GenBank/DDBJ databases">
        <title>Isolation and Genomic Characterization of a Novel Halophilic Metal-Reducing Deltaproteobacterium from the Deep Subsurface.</title>
        <authorList>
            <person name="Badalamenti J.P."/>
            <person name="Summers Z.M."/>
            <person name="Gralnick J.A."/>
            <person name="Bond D.R."/>
        </authorList>
    </citation>
    <scope>NUCLEOTIDE SEQUENCE [LARGE SCALE GENOMIC DNA]</scope>
    <source>
        <strain evidence="4 5">WTL</strain>
    </source>
</reference>
<dbReference type="Pfam" id="PF03704">
    <property type="entry name" value="BTAD"/>
    <property type="match status" value="1"/>
</dbReference>
<dbReference type="InterPro" id="IPR016032">
    <property type="entry name" value="Sig_transdc_resp-reg_C-effctor"/>
</dbReference>
<sequence length="1080" mass="118884">MAENKESVEGQKSVASQGEELPAKLTRPRLTRTYRRTRLVEMLEQAFDAPAVWIGAQPGAGKTTLAASWLDAGERPSLWFQVDAGDADLATFFHHLGLAAKLLAPRQTCLLPHLTPEYLPGIEVFARRFFEDLFRCMPKGSVLVLDNVQDCGADSPLNEILRIALESIPPHVKMLCVSRLAPPPTFARLRANGQLAVLEPSSIRLSLEEAQGIAALRGHAELIDVAALHQRTHGWVAGLVLMLHGADEGQDADVPSVAKTSDMQTLFNYFASEVVRGLDEGRQQMLLKSALLAKMRVSDIESLCEDAEAGRMLVELQQQNYFTYRLSPSVPVYEYHPLFREFLLARLETSFAPEVLVALRRRAAECAAAAGSVDEAVSLWQAAKAWDACIPYLCQIASALLEQGRGLTLAAWIESLPAERRAADPWLHFWLGQCRLPFAPAEARVQFERALALFEQQGERAGSLLAWAGLVDTAIHEGQGLGALDGWIEAFDRIAGDEPLPTALHDRIVVQMFNALVLRQPSHPDIGTWAERSFVILQSGADPGLRLLAGVCLCIYFCWMGEPRRARQSLDWLTSLVRGVQAPPLMTQLVSATAGMCAWIVEADTPKSLAIIEEALASGERSGVNVWQHHLLCHGAAAALSAGDAATAQHLLHRFGEGLAQARLIDVAYYHFLCNWEALGRGDLGAAEWHANVVADLRERVGLTFGYMVIDLTKARTCIARGRFDEARPSLEAVHRLAASTGSKLIEYTVCIDEALLALRQGDETALGHWLTRAFGLGREQGLVTFHGWQEAPMARLCAHALEAGIETEYVQDLIRRRALVPPPAAEPPEAWPWPLRIKTFGCFGLVRDGLPVSFEGRVQKRALDLLRALIAFGGREVGEQKLCDTLWPDADGDAARTSLKMTLHRLRGLIGHDAVVLRGSKLSLDPRLCWVDAWSFEALANQLAAAEDILCAAERIRLGNRMQILYSGPFLDGEDVAYAIAPRERLRGCWLRTIELVASRLQREGAPEPALLWYERGLSLEPLAEQFHQGVMRICVQNGRAAEGLTAYERLRRLLATQLKVAPAPESEALARALRALDS</sequence>
<feature type="domain" description="Bacterial transcriptional activator" evidence="3">
    <location>
        <begin position="932"/>
        <end position="1076"/>
    </location>
</feature>
<gene>
    <name evidence="4" type="ORF">DSOUD_1435</name>
</gene>
<keyword evidence="5" id="KW-1185">Reference proteome</keyword>
<dbReference type="InterPro" id="IPR027417">
    <property type="entry name" value="P-loop_NTPase"/>
</dbReference>
<dbReference type="SUPFAM" id="SSF48452">
    <property type="entry name" value="TPR-like"/>
    <property type="match status" value="1"/>
</dbReference>
<evidence type="ECO:0000256" key="1">
    <source>
        <dbReference type="ARBA" id="ARBA00022737"/>
    </source>
</evidence>
<accession>A0A0M4D1Y1</accession>
<dbReference type="InterPro" id="IPR036388">
    <property type="entry name" value="WH-like_DNA-bd_sf"/>
</dbReference>
<dbReference type="Proteomes" id="UP000057158">
    <property type="component" value="Chromosome"/>
</dbReference>
<dbReference type="SUPFAM" id="SSF52540">
    <property type="entry name" value="P-loop containing nucleoside triphosphate hydrolases"/>
    <property type="match status" value="1"/>
</dbReference>
<dbReference type="Pfam" id="PF24883">
    <property type="entry name" value="NPHP3_N"/>
    <property type="match status" value="1"/>
</dbReference>
<dbReference type="EMBL" id="CP010802">
    <property type="protein sequence ID" value="ALC16214.1"/>
    <property type="molecule type" value="Genomic_DNA"/>
</dbReference>
<dbReference type="OrthoDB" id="223734at2"/>
<evidence type="ECO:0000313" key="4">
    <source>
        <dbReference type="EMBL" id="ALC16214.1"/>
    </source>
</evidence>
<dbReference type="PANTHER" id="PTHR35807">
    <property type="entry name" value="TRANSCRIPTIONAL REGULATOR REDD-RELATED"/>
    <property type="match status" value="1"/>
</dbReference>